<keyword evidence="9" id="KW-1185">Reference proteome</keyword>
<feature type="compositionally biased region" description="Low complexity" evidence="5">
    <location>
        <begin position="75"/>
        <end position="96"/>
    </location>
</feature>
<dbReference type="Pfam" id="PF00746">
    <property type="entry name" value="Gram_pos_anchor"/>
    <property type="match status" value="1"/>
</dbReference>
<keyword evidence="6" id="KW-0812">Transmembrane</keyword>
<dbReference type="InterPro" id="IPR019931">
    <property type="entry name" value="LPXTG_anchor"/>
</dbReference>
<evidence type="ECO:0000256" key="1">
    <source>
        <dbReference type="ARBA" id="ARBA00022512"/>
    </source>
</evidence>
<gene>
    <name evidence="8" type="ORF">ACFQV2_05440</name>
</gene>
<dbReference type="NCBIfam" id="TIGR01167">
    <property type="entry name" value="LPXTG_anchor"/>
    <property type="match status" value="1"/>
</dbReference>
<keyword evidence="2" id="KW-0964">Secreted</keyword>
<dbReference type="Proteomes" id="UP001596512">
    <property type="component" value="Unassembled WGS sequence"/>
</dbReference>
<keyword evidence="6" id="KW-1133">Transmembrane helix</keyword>
<protein>
    <submittedName>
        <fullName evidence="8">LPXTG cell wall anchor domain-containing protein</fullName>
    </submittedName>
</protein>
<evidence type="ECO:0000256" key="4">
    <source>
        <dbReference type="ARBA" id="ARBA00023088"/>
    </source>
</evidence>
<sequence length="139" mass="14683">MTVRFFPVGPFPNKRTFKVEGRPEFDDVVQFRGKGPYQWTRHVNAFADGVYTATLTGEGLSTREQFTVDCVEGGTTTTTTAPPTTSVPATTTSAPPQARPAPVDDLPVTGAAVTGMAVLGLAALGLGGALVFLARRRRA</sequence>
<evidence type="ECO:0000259" key="7">
    <source>
        <dbReference type="Pfam" id="PF00746"/>
    </source>
</evidence>
<comment type="caution">
    <text evidence="8">The sequence shown here is derived from an EMBL/GenBank/DDBJ whole genome shotgun (WGS) entry which is preliminary data.</text>
</comment>
<keyword evidence="4" id="KW-0572">Peptidoglycan-anchor</keyword>
<keyword evidence="6" id="KW-0472">Membrane</keyword>
<evidence type="ECO:0000313" key="8">
    <source>
        <dbReference type="EMBL" id="MFC7613145.1"/>
    </source>
</evidence>
<evidence type="ECO:0000256" key="6">
    <source>
        <dbReference type="SAM" id="Phobius"/>
    </source>
</evidence>
<feature type="region of interest" description="Disordered" evidence="5">
    <location>
        <begin position="72"/>
        <end position="101"/>
    </location>
</feature>
<proteinExistence type="predicted"/>
<dbReference type="EMBL" id="JBHTEY010000004">
    <property type="protein sequence ID" value="MFC7613145.1"/>
    <property type="molecule type" value="Genomic_DNA"/>
</dbReference>
<reference evidence="9" key="1">
    <citation type="journal article" date="2019" name="Int. J. Syst. Evol. Microbiol.">
        <title>The Global Catalogue of Microorganisms (GCM) 10K type strain sequencing project: providing services to taxonomists for standard genome sequencing and annotation.</title>
        <authorList>
            <consortium name="The Broad Institute Genomics Platform"/>
            <consortium name="The Broad Institute Genome Sequencing Center for Infectious Disease"/>
            <person name="Wu L."/>
            <person name="Ma J."/>
        </authorList>
    </citation>
    <scope>NUCLEOTIDE SEQUENCE [LARGE SCALE GENOMIC DNA]</scope>
    <source>
        <strain evidence="9">JCM 17695</strain>
    </source>
</reference>
<keyword evidence="1" id="KW-0134">Cell wall</keyword>
<evidence type="ECO:0000256" key="5">
    <source>
        <dbReference type="SAM" id="MobiDB-lite"/>
    </source>
</evidence>
<evidence type="ECO:0000256" key="2">
    <source>
        <dbReference type="ARBA" id="ARBA00022525"/>
    </source>
</evidence>
<organism evidence="8 9">
    <name type="scientific">Actinokineospora soli</name>
    <dbReference type="NCBI Taxonomy" id="1048753"/>
    <lineage>
        <taxon>Bacteria</taxon>
        <taxon>Bacillati</taxon>
        <taxon>Actinomycetota</taxon>
        <taxon>Actinomycetes</taxon>
        <taxon>Pseudonocardiales</taxon>
        <taxon>Pseudonocardiaceae</taxon>
        <taxon>Actinokineospora</taxon>
    </lineage>
</organism>
<keyword evidence="3" id="KW-0732">Signal</keyword>
<evidence type="ECO:0000313" key="9">
    <source>
        <dbReference type="Proteomes" id="UP001596512"/>
    </source>
</evidence>
<evidence type="ECO:0000256" key="3">
    <source>
        <dbReference type="ARBA" id="ARBA00022729"/>
    </source>
</evidence>
<accession>A0ABW2THI0</accession>
<feature type="transmembrane region" description="Helical" evidence="6">
    <location>
        <begin position="111"/>
        <end position="134"/>
    </location>
</feature>
<name>A0ABW2THI0_9PSEU</name>
<feature type="domain" description="Gram-positive cocci surface proteins LPxTG" evidence="7">
    <location>
        <begin position="105"/>
        <end position="137"/>
    </location>
</feature>